<organism evidence="8">
    <name type="scientific">Candidatus Nitricoxidivorans perseverans</name>
    <dbReference type="NCBI Taxonomy" id="2975601"/>
    <lineage>
        <taxon>Bacteria</taxon>
        <taxon>Pseudomonadati</taxon>
        <taxon>Pseudomonadota</taxon>
        <taxon>Betaproteobacteria</taxon>
        <taxon>Nitrosomonadales</taxon>
        <taxon>Sterolibacteriaceae</taxon>
        <taxon>Candidatus Nitricoxidivorans</taxon>
    </lineage>
</organism>
<keyword evidence="4" id="KW-0408">Iron</keyword>
<dbReference type="AlphaFoldDB" id="A0AA49IT34"/>
<feature type="domain" description="Rieske" evidence="7">
    <location>
        <begin position="9"/>
        <end position="104"/>
    </location>
</feature>
<keyword evidence="3" id="KW-0560">Oxidoreductase</keyword>
<name>A0AA49IT34_9PROT</name>
<dbReference type="CDD" id="cd03530">
    <property type="entry name" value="Rieske_NirD_small_Bacillus"/>
    <property type="match status" value="1"/>
</dbReference>
<dbReference type="KEGG" id="npv:OHM77_09990"/>
<dbReference type="PANTHER" id="PTHR21496:SF23">
    <property type="entry name" value="3-PHENYLPROPIONATE_CINNAMIC ACID DIOXYGENASE FERREDOXIN SUBUNIT"/>
    <property type="match status" value="1"/>
</dbReference>
<dbReference type="InterPro" id="IPR036922">
    <property type="entry name" value="Rieske_2Fe-2S_sf"/>
</dbReference>
<gene>
    <name evidence="8" type="primary">nirD</name>
    <name evidence="8" type="ORF">OHM77_09990</name>
</gene>
<protein>
    <submittedName>
        <fullName evidence="8">Nitrite reductase small subunit NirD</fullName>
    </submittedName>
</protein>
<dbReference type="NCBIfam" id="TIGR02378">
    <property type="entry name" value="nirD_assim_sml"/>
    <property type="match status" value="1"/>
</dbReference>
<accession>A0AA49IT34</accession>
<dbReference type="EMBL" id="CP107246">
    <property type="protein sequence ID" value="WIM05022.1"/>
    <property type="molecule type" value="Genomic_DNA"/>
</dbReference>
<dbReference type="PANTHER" id="PTHR21496">
    <property type="entry name" value="FERREDOXIN-RELATED"/>
    <property type="match status" value="1"/>
</dbReference>
<evidence type="ECO:0000313" key="8">
    <source>
        <dbReference type="EMBL" id="WIM05022.1"/>
    </source>
</evidence>
<evidence type="ECO:0000256" key="3">
    <source>
        <dbReference type="ARBA" id="ARBA00023002"/>
    </source>
</evidence>
<dbReference type="Gene3D" id="2.102.10.10">
    <property type="entry name" value="Rieske [2Fe-2S] iron-sulphur domain"/>
    <property type="match status" value="1"/>
</dbReference>
<evidence type="ECO:0000256" key="2">
    <source>
        <dbReference type="ARBA" id="ARBA00022723"/>
    </source>
</evidence>
<dbReference type="Proteomes" id="UP001234916">
    <property type="component" value="Chromosome"/>
</dbReference>
<keyword evidence="6" id="KW-0534">Nitrate assimilation</keyword>
<evidence type="ECO:0000256" key="6">
    <source>
        <dbReference type="ARBA" id="ARBA00023063"/>
    </source>
</evidence>
<dbReference type="GO" id="GO:0046872">
    <property type="term" value="F:metal ion binding"/>
    <property type="evidence" value="ECO:0007669"/>
    <property type="project" value="UniProtKB-KW"/>
</dbReference>
<dbReference type="GO" id="GO:0042128">
    <property type="term" value="P:nitrate assimilation"/>
    <property type="evidence" value="ECO:0007669"/>
    <property type="project" value="UniProtKB-KW"/>
</dbReference>
<dbReference type="Pfam" id="PF00355">
    <property type="entry name" value="Rieske"/>
    <property type="match status" value="1"/>
</dbReference>
<reference evidence="8" key="1">
    <citation type="journal article" date="2023" name="Nat. Microbiol.">
        <title>Enrichment and characterization of a nitric oxide-reducing microbial community in a continuous bioreactor.</title>
        <authorList>
            <person name="Garrido-Amador P."/>
            <person name="Stortenbeker N."/>
            <person name="Wessels H.J.C.T."/>
            <person name="Speth D.R."/>
            <person name="Garcia-Heredia I."/>
            <person name="Kartal B."/>
        </authorList>
    </citation>
    <scope>NUCLEOTIDE SEQUENCE</scope>
    <source>
        <strain evidence="8">MAG1</strain>
    </source>
</reference>
<evidence type="ECO:0000256" key="1">
    <source>
        <dbReference type="ARBA" id="ARBA00022714"/>
    </source>
</evidence>
<dbReference type="SUPFAM" id="SSF50022">
    <property type="entry name" value="ISP domain"/>
    <property type="match status" value="1"/>
</dbReference>
<evidence type="ECO:0000256" key="4">
    <source>
        <dbReference type="ARBA" id="ARBA00023004"/>
    </source>
</evidence>
<dbReference type="GO" id="GO:0008942">
    <property type="term" value="F:nitrite reductase [NAD(P)H] activity"/>
    <property type="evidence" value="ECO:0007669"/>
    <property type="project" value="InterPro"/>
</dbReference>
<dbReference type="GO" id="GO:0051537">
    <property type="term" value="F:2 iron, 2 sulfur cluster binding"/>
    <property type="evidence" value="ECO:0007669"/>
    <property type="project" value="UniProtKB-KW"/>
</dbReference>
<proteinExistence type="predicted"/>
<keyword evidence="1" id="KW-0001">2Fe-2S</keyword>
<dbReference type="InterPro" id="IPR012748">
    <property type="entry name" value="Rieske-like_NirD"/>
</dbReference>
<dbReference type="InterPro" id="IPR017941">
    <property type="entry name" value="Rieske_2Fe-2S"/>
</dbReference>
<keyword evidence="5" id="KW-0411">Iron-sulfur</keyword>
<dbReference type="PROSITE" id="PS51296">
    <property type="entry name" value="RIESKE"/>
    <property type="match status" value="1"/>
</dbReference>
<evidence type="ECO:0000259" key="7">
    <source>
        <dbReference type="PROSITE" id="PS51296"/>
    </source>
</evidence>
<keyword evidence="2" id="KW-0479">Metal-binding</keyword>
<evidence type="ECO:0000256" key="5">
    <source>
        <dbReference type="ARBA" id="ARBA00023014"/>
    </source>
</evidence>
<sequence>MNIEKTEWIDLCAIDDIPRQGGRALHTPMGELAIFRTVDDRLFALDGKCPHRGGPLSQGMVHGHRVTCPLHGLNIDLDTGEAIAPDSGCVRKHPLRGEAGRVLIGVVREPVLAGA</sequence>